<dbReference type="InterPro" id="IPR010987">
    <property type="entry name" value="Glutathione-S-Trfase_C-like"/>
</dbReference>
<dbReference type="PANTHER" id="PTHR44051">
    <property type="entry name" value="GLUTATHIONE S-TRANSFERASE-RELATED"/>
    <property type="match status" value="1"/>
</dbReference>
<dbReference type="CDD" id="cd03046">
    <property type="entry name" value="GST_N_GTT1_like"/>
    <property type="match status" value="1"/>
</dbReference>
<dbReference type="SFLD" id="SFLDG00358">
    <property type="entry name" value="Main_(cytGST)"/>
    <property type="match status" value="1"/>
</dbReference>
<proteinExistence type="predicted"/>
<dbReference type="CDD" id="cd03207">
    <property type="entry name" value="GST_C_8"/>
    <property type="match status" value="1"/>
</dbReference>
<name>A0ABY2QJD1_9SPHN</name>
<evidence type="ECO:0000259" key="2">
    <source>
        <dbReference type="PROSITE" id="PS50405"/>
    </source>
</evidence>
<dbReference type="SUPFAM" id="SSF52833">
    <property type="entry name" value="Thioredoxin-like"/>
    <property type="match status" value="1"/>
</dbReference>
<dbReference type="Gene3D" id="1.20.1050.10">
    <property type="match status" value="1"/>
</dbReference>
<accession>A0ABY2QJD1</accession>
<dbReference type="PROSITE" id="PS50404">
    <property type="entry name" value="GST_NTER"/>
    <property type="match status" value="1"/>
</dbReference>
<evidence type="ECO:0000313" key="3">
    <source>
        <dbReference type="EMBL" id="THG40846.1"/>
    </source>
</evidence>
<feature type="domain" description="GST C-terminal" evidence="2">
    <location>
        <begin position="91"/>
        <end position="220"/>
    </location>
</feature>
<dbReference type="Proteomes" id="UP000308038">
    <property type="component" value="Unassembled WGS sequence"/>
</dbReference>
<evidence type="ECO:0000313" key="4">
    <source>
        <dbReference type="Proteomes" id="UP000308038"/>
    </source>
</evidence>
<dbReference type="Pfam" id="PF02798">
    <property type="entry name" value="GST_N"/>
    <property type="match status" value="1"/>
</dbReference>
<organism evidence="3 4">
    <name type="scientific">Sphingomonas olei</name>
    <dbReference type="NCBI Taxonomy" id="1886787"/>
    <lineage>
        <taxon>Bacteria</taxon>
        <taxon>Pseudomonadati</taxon>
        <taxon>Pseudomonadota</taxon>
        <taxon>Alphaproteobacteria</taxon>
        <taxon>Sphingomonadales</taxon>
        <taxon>Sphingomonadaceae</taxon>
        <taxon>Sphingomonas</taxon>
    </lineage>
</organism>
<dbReference type="InterPro" id="IPR040079">
    <property type="entry name" value="Glutathione_S-Trfase"/>
</dbReference>
<evidence type="ECO:0000259" key="1">
    <source>
        <dbReference type="PROSITE" id="PS50404"/>
    </source>
</evidence>
<dbReference type="Gene3D" id="3.40.30.10">
    <property type="entry name" value="Glutaredoxin"/>
    <property type="match status" value="1"/>
</dbReference>
<dbReference type="SUPFAM" id="SSF47616">
    <property type="entry name" value="GST C-terminal domain-like"/>
    <property type="match status" value="1"/>
</dbReference>
<dbReference type="EMBL" id="SSTI01000003">
    <property type="protein sequence ID" value="THG40846.1"/>
    <property type="molecule type" value="Genomic_DNA"/>
</dbReference>
<sequence length="232" mass="26232">MERPRITAFDWVPPFAEGQVRDLRVRWALEEVGQPYDVTYLSQGSQKHPEHRQRQPFGQVPTYEEGDLVLFESGAIVLHIAQRHGTLLPQEPGARARAIEWMFAALNTVEPPIMDHAIATLFEADQPWSRPRLPSVEARIHERLGELSRRLGNRTWLEDDVFTAGDLLMVSVVRILEDDGYLDRYDNLRAYVARGTDRPAFQRALADQLAGFTGAPPPEIAEWLAAREGAAA</sequence>
<dbReference type="InterPro" id="IPR036249">
    <property type="entry name" value="Thioredoxin-like_sf"/>
</dbReference>
<protein>
    <submittedName>
        <fullName evidence="3">Glutathione S-transferase family protein</fullName>
    </submittedName>
</protein>
<dbReference type="PROSITE" id="PS50405">
    <property type="entry name" value="GST_CTER"/>
    <property type="match status" value="1"/>
</dbReference>
<gene>
    <name evidence="3" type="ORF">E5988_04400</name>
</gene>
<reference evidence="3 4" key="1">
    <citation type="submission" date="2019-04" db="EMBL/GenBank/DDBJ databases">
        <title>Microbes associate with the intestines of laboratory mice.</title>
        <authorList>
            <person name="Navarre W."/>
            <person name="Wong E."/>
            <person name="Huang K.C."/>
            <person name="Tropini C."/>
            <person name="Ng K."/>
            <person name="Yu B."/>
        </authorList>
    </citation>
    <scope>NUCLEOTIDE SEQUENCE [LARGE SCALE GENOMIC DNA]</scope>
    <source>
        <strain evidence="3 4">NM83_B4-11</strain>
    </source>
</reference>
<dbReference type="InterPro" id="IPR004045">
    <property type="entry name" value="Glutathione_S-Trfase_N"/>
</dbReference>
<comment type="caution">
    <text evidence="3">The sequence shown here is derived from an EMBL/GenBank/DDBJ whole genome shotgun (WGS) entry which is preliminary data.</text>
</comment>
<dbReference type="SFLD" id="SFLDS00019">
    <property type="entry name" value="Glutathione_Transferase_(cytos"/>
    <property type="match status" value="1"/>
</dbReference>
<dbReference type="RefSeq" id="WP_136450876.1">
    <property type="nucleotide sequence ID" value="NZ_SSTI01000003.1"/>
</dbReference>
<dbReference type="PANTHER" id="PTHR44051:SF8">
    <property type="entry name" value="GLUTATHIONE S-TRANSFERASE GSTA"/>
    <property type="match status" value="1"/>
</dbReference>
<dbReference type="InterPro" id="IPR036282">
    <property type="entry name" value="Glutathione-S-Trfase_C_sf"/>
</dbReference>
<keyword evidence="4" id="KW-1185">Reference proteome</keyword>
<feature type="domain" description="GST N-terminal" evidence="1">
    <location>
        <begin position="9"/>
        <end position="88"/>
    </location>
</feature>